<evidence type="ECO:0000259" key="2">
    <source>
        <dbReference type="Pfam" id="PF03374"/>
    </source>
</evidence>
<organism evidence="3 4">
    <name type="scientific">Parabacteroides merdae</name>
    <dbReference type="NCBI Taxonomy" id="46503"/>
    <lineage>
        <taxon>Bacteria</taxon>
        <taxon>Pseudomonadati</taxon>
        <taxon>Bacteroidota</taxon>
        <taxon>Bacteroidia</taxon>
        <taxon>Bacteroidales</taxon>
        <taxon>Tannerellaceae</taxon>
        <taxon>Parabacteroides</taxon>
    </lineage>
</organism>
<feature type="domain" description="Antirepressor protein C-terminal" evidence="2">
    <location>
        <begin position="177"/>
        <end position="279"/>
    </location>
</feature>
<dbReference type="InterPro" id="IPR005039">
    <property type="entry name" value="Ant_C"/>
</dbReference>
<dbReference type="Pfam" id="PF09669">
    <property type="entry name" value="Phage_pRha"/>
    <property type="match status" value="2"/>
</dbReference>
<dbReference type="Proteomes" id="UP000283732">
    <property type="component" value="Unassembled WGS sequence"/>
</dbReference>
<name>A0A414XJJ1_9BACT</name>
<gene>
    <name evidence="3" type="ORF">DW191_19105</name>
</gene>
<dbReference type="AlphaFoldDB" id="A0A414XJJ1"/>
<evidence type="ECO:0000313" key="4">
    <source>
        <dbReference type="Proteomes" id="UP000283732"/>
    </source>
</evidence>
<protein>
    <submittedName>
        <fullName evidence="3">Rha family transcriptional regulator</fullName>
    </submittedName>
</protein>
<comment type="caution">
    <text evidence="3">The sequence shown here is derived from an EMBL/GenBank/DDBJ whole genome shotgun (WGS) entry which is preliminary data.</text>
</comment>
<keyword evidence="1" id="KW-0175">Coiled coil</keyword>
<sequence>MEELVVKKETMSSLEVAELTGKQHAHVMRDIRNMVDNLKKYNESTSGFVDYSSDYNRVDRTQYKYISEKSQKTILDFCFKTGNKDVSEYVIKESSYKDAKGEMRSVYILNKKASMLLASGYDAFLRAKIIDRWEELEKEKLKGFVIPGSFSQALMLAAKQQEQIEEQQKHISVMNMEIVEMKKKTDYLEIILNSKETVTITQIAQDYGMTAKSFNRLLEELKIQRKVNGQWILYSPYITQGYVHSKSVPIMHKDGSRDSVLNTEWRQKGRIFLYEKLKKAGVLPLIERN</sequence>
<evidence type="ECO:0000313" key="3">
    <source>
        <dbReference type="EMBL" id="RHH74007.1"/>
    </source>
</evidence>
<dbReference type="EMBL" id="QRKC01000015">
    <property type="protein sequence ID" value="RHH74007.1"/>
    <property type="molecule type" value="Genomic_DNA"/>
</dbReference>
<accession>A0A414XJJ1</accession>
<proteinExistence type="predicted"/>
<dbReference type="RefSeq" id="WP_122291580.1">
    <property type="nucleotide sequence ID" value="NZ_QRKC01000015.1"/>
</dbReference>
<dbReference type="InterPro" id="IPR014054">
    <property type="entry name" value="Phage_regulatory_Rha"/>
</dbReference>
<evidence type="ECO:0000256" key="1">
    <source>
        <dbReference type="SAM" id="Coils"/>
    </source>
</evidence>
<dbReference type="Pfam" id="PF03374">
    <property type="entry name" value="ANT"/>
    <property type="match status" value="1"/>
</dbReference>
<reference evidence="3 4" key="1">
    <citation type="submission" date="2018-08" db="EMBL/GenBank/DDBJ databases">
        <title>A genome reference for cultivated species of the human gut microbiota.</title>
        <authorList>
            <person name="Zou Y."/>
            <person name="Xue W."/>
            <person name="Luo G."/>
        </authorList>
    </citation>
    <scope>NUCLEOTIDE SEQUENCE [LARGE SCALE GENOMIC DNA]</scope>
    <source>
        <strain evidence="3 4">AM16-50</strain>
    </source>
</reference>
<feature type="coiled-coil region" evidence="1">
    <location>
        <begin position="157"/>
        <end position="184"/>
    </location>
</feature>
<dbReference type="GO" id="GO:0003677">
    <property type="term" value="F:DNA binding"/>
    <property type="evidence" value="ECO:0007669"/>
    <property type="project" value="InterPro"/>
</dbReference>